<protein>
    <submittedName>
        <fullName evidence="1">Uncharacterized protein</fullName>
    </submittedName>
</protein>
<reference evidence="1" key="1">
    <citation type="submission" date="2019-11" db="EMBL/GenBank/DDBJ databases">
        <authorList>
            <person name="Liu Y."/>
            <person name="Hou J."/>
            <person name="Li T.-Q."/>
            <person name="Guan C.-H."/>
            <person name="Wu X."/>
            <person name="Wu H.-Z."/>
            <person name="Ling F."/>
            <person name="Zhang R."/>
            <person name="Shi X.-G."/>
            <person name="Ren J.-P."/>
            <person name="Chen E.-F."/>
            <person name="Sun J.-M."/>
        </authorList>
    </citation>
    <scope>NUCLEOTIDE SEQUENCE</scope>
    <source>
        <strain evidence="1">Adult_tree_wgs_1</strain>
        <tissue evidence="1">Leaves</tissue>
    </source>
</reference>
<accession>A0A834L5Z4</accession>
<gene>
    <name evidence="1" type="ORF">RHSIM_Rhsim13G0203200</name>
</gene>
<dbReference type="EMBL" id="WJXA01000013">
    <property type="protein sequence ID" value="KAF7119320.1"/>
    <property type="molecule type" value="Genomic_DNA"/>
</dbReference>
<dbReference type="OrthoDB" id="10407489at2759"/>
<dbReference type="AlphaFoldDB" id="A0A834L5Z4"/>
<proteinExistence type="predicted"/>
<evidence type="ECO:0000313" key="2">
    <source>
        <dbReference type="Proteomes" id="UP000626092"/>
    </source>
</evidence>
<sequence length="231" mass="25134">MCNSLDQLCPKVTFGGSGGGGGAVGQQDVFLLLQSLRPPHQYFFFPPATSTTTAPPFQHRLETTSRQLVGTNSSNNSSSSRTSSDVRFVHGVRYLQNLYPYCYARNGHGIRKQPQLCYPVVNPTSYAMASATELNMKRLRVDGDQNGIVRINSANTNAVYPNSLLPNPSARSPATINFEESTLSSSLGPGPGPGGGLYCTNMLTGSKRKRDDNMDRFESKESTDIDLELML</sequence>
<dbReference type="Proteomes" id="UP000626092">
    <property type="component" value="Unassembled WGS sequence"/>
</dbReference>
<comment type="caution">
    <text evidence="1">The sequence shown here is derived from an EMBL/GenBank/DDBJ whole genome shotgun (WGS) entry which is preliminary data.</text>
</comment>
<organism evidence="1 2">
    <name type="scientific">Rhododendron simsii</name>
    <name type="common">Sims's rhododendron</name>
    <dbReference type="NCBI Taxonomy" id="118357"/>
    <lineage>
        <taxon>Eukaryota</taxon>
        <taxon>Viridiplantae</taxon>
        <taxon>Streptophyta</taxon>
        <taxon>Embryophyta</taxon>
        <taxon>Tracheophyta</taxon>
        <taxon>Spermatophyta</taxon>
        <taxon>Magnoliopsida</taxon>
        <taxon>eudicotyledons</taxon>
        <taxon>Gunneridae</taxon>
        <taxon>Pentapetalae</taxon>
        <taxon>asterids</taxon>
        <taxon>Ericales</taxon>
        <taxon>Ericaceae</taxon>
        <taxon>Ericoideae</taxon>
        <taxon>Rhodoreae</taxon>
        <taxon>Rhododendron</taxon>
    </lineage>
</organism>
<name>A0A834L5Z4_RHOSS</name>
<evidence type="ECO:0000313" key="1">
    <source>
        <dbReference type="EMBL" id="KAF7119320.1"/>
    </source>
</evidence>
<keyword evidence="2" id="KW-1185">Reference proteome</keyword>